<sequence length="263" mass="28877">MSTDVDAARAGEFARGRSLGSWETALATVDNGIAWVVLNRPEKRNCMSPTLNNEMLEVLDAVALDEEASVLVLTGAGTAFSAGMDLKEFFRESDQLSPRAAEIRQRSAYEWQGPRLRQFPLPTIAMVNGYCFGGGFVPLVSCDIGIAAEDAVFGLSEVNWGIIPGGNVPTAVVHTMSQRDAIYYSITGETFDGRRASEMRLVNEAVPADRLRERVIEIAEVLKTKNPTIMRRTKEMIRHIRNMGWTEAQDPAVPGREVDQAGT</sequence>
<dbReference type="RefSeq" id="WP_201879188.1">
    <property type="nucleotide sequence ID" value="NZ_JAERRF010000020.1"/>
</dbReference>
<proteinExistence type="inferred from homology"/>
<dbReference type="EC" id="4.2.1.101" evidence="3"/>
<name>A0ABS1NKV2_9ACTN</name>
<dbReference type="InterPro" id="IPR029045">
    <property type="entry name" value="ClpP/crotonase-like_dom_sf"/>
</dbReference>
<organism evidence="3 4">
    <name type="scientific">Streptomyces coffeae</name>
    <dbReference type="NCBI Taxonomy" id="621382"/>
    <lineage>
        <taxon>Bacteria</taxon>
        <taxon>Bacillati</taxon>
        <taxon>Actinomycetota</taxon>
        <taxon>Actinomycetes</taxon>
        <taxon>Kitasatosporales</taxon>
        <taxon>Streptomycetaceae</taxon>
        <taxon>Streptomyces</taxon>
    </lineage>
</organism>
<dbReference type="SUPFAM" id="SSF52096">
    <property type="entry name" value="ClpP/crotonase"/>
    <property type="match status" value="1"/>
</dbReference>
<accession>A0ABS1NKV2</accession>
<comment type="caution">
    <text evidence="3">The sequence shown here is derived from an EMBL/GenBank/DDBJ whole genome shotgun (WGS) entry which is preliminary data.</text>
</comment>
<reference evidence="3 4" key="1">
    <citation type="submission" date="2021-01" db="EMBL/GenBank/DDBJ databases">
        <title>WGS of actinomycetes isolated from Thailand.</title>
        <authorList>
            <person name="Thawai C."/>
        </authorList>
    </citation>
    <scope>NUCLEOTIDE SEQUENCE [LARGE SCALE GENOMIC DNA]</scope>
    <source>
        <strain evidence="3 4">CA1R205</strain>
    </source>
</reference>
<dbReference type="NCBIfam" id="NF006588">
    <property type="entry name" value="PRK09120.1"/>
    <property type="match status" value="1"/>
</dbReference>
<dbReference type="EMBL" id="JAERRF010000020">
    <property type="protein sequence ID" value="MBL1100559.1"/>
    <property type="molecule type" value="Genomic_DNA"/>
</dbReference>
<dbReference type="CDD" id="cd06558">
    <property type="entry name" value="crotonase-like"/>
    <property type="match status" value="1"/>
</dbReference>
<gene>
    <name evidence="3" type="ORF">JK363_28595</name>
</gene>
<evidence type="ECO:0000313" key="3">
    <source>
        <dbReference type="EMBL" id="MBL1100559.1"/>
    </source>
</evidence>
<keyword evidence="3" id="KW-0456">Lyase</keyword>
<dbReference type="InterPro" id="IPR051683">
    <property type="entry name" value="Enoyl-CoA_Hydratase/Isomerase"/>
</dbReference>
<evidence type="ECO:0000256" key="2">
    <source>
        <dbReference type="RuleBase" id="RU003707"/>
    </source>
</evidence>
<dbReference type="PROSITE" id="PS00166">
    <property type="entry name" value="ENOYL_COA_HYDRATASE"/>
    <property type="match status" value="1"/>
</dbReference>
<dbReference type="PANTHER" id="PTHR42964:SF1">
    <property type="entry name" value="POLYKETIDE BIOSYNTHESIS ENOYL-COA HYDRATASE PKSH-RELATED"/>
    <property type="match status" value="1"/>
</dbReference>
<dbReference type="InterPro" id="IPR001753">
    <property type="entry name" value="Enoyl-CoA_hydra/iso"/>
</dbReference>
<evidence type="ECO:0000256" key="1">
    <source>
        <dbReference type="ARBA" id="ARBA00005254"/>
    </source>
</evidence>
<dbReference type="InterPro" id="IPR018376">
    <property type="entry name" value="Enoyl-CoA_hyd/isom_CS"/>
</dbReference>
<dbReference type="PANTHER" id="PTHR42964">
    <property type="entry name" value="ENOYL-COA HYDRATASE"/>
    <property type="match status" value="1"/>
</dbReference>
<dbReference type="Gene3D" id="3.90.226.10">
    <property type="entry name" value="2-enoyl-CoA Hydratase, Chain A, domain 1"/>
    <property type="match status" value="1"/>
</dbReference>
<keyword evidence="4" id="KW-1185">Reference proteome</keyword>
<dbReference type="GO" id="GO:0016829">
    <property type="term" value="F:lyase activity"/>
    <property type="evidence" value="ECO:0007669"/>
    <property type="project" value="UniProtKB-KW"/>
</dbReference>
<comment type="similarity">
    <text evidence="1 2">Belongs to the enoyl-CoA hydratase/isomerase family.</text>
</comment>
<dbReference type="Proteomes" id="UP000634229">
    <property type="component" value="Unassembled WGS sequence"/>
</dbReference>
<protein>
    <submittedName>
        <fullName evidence="3">p-hydroxycinnamoyl CoA hydratase/lyase</fullName>
        <ecNumber evidence="3">4.2.1.101</ecNumber>
    </submittedName>
</protein>
<dbReference type="Pfam" id="PF00378">
    <property type="entry name" value="ECH_1"/>
    <property type="match status" value="1"/>
</dbReference>
<evidence type="ECO:0000313" key="4">
    <source>
        <dbReference type="Proteomes" id="UP000634229"/>
    </source>
</evidence>